<accession>A0AAV2S7F4</accession>
<dbReference type="PANTHER" id="PTHR18841:SF0">
    <property type="entry name" value="VITELLINE MEMBRANE OUTER LAYER 1 HOMOLOG A-RELATED"/>
    <property type="match status" value="1"/>
</dbReference>
<dbReference type="InterPro" id="IPR036706">
    <property type="entry name" value="VOMI_sf"/>
</dbReference>
<name>A0AAV2S7F4_MEGNR</name>
<dbReference type="EMBL" id="CAXKWB010047138">
    <property type="protein sequence ID" value="CAL4164906.1"/>
    <property type="molecule type" value="Genomic_DNA"/>
</dbReference>
<reference evidence="1 2" key="1">
    <citation type="submission" date="2024-05" db="EMBL/GenBank/DDBJ databases">
        <authorList>
            <person name="Wallberg A."/>
        </authorList>
    </citation>
    <scope>NUCLEOTIDE SEQUENCE [LARGE SCALE GENOMIC DNA]</scope>
</reference>
<organism evidence="1 2">
    <name type="scientific">Meganyctiphanes norvegica</name>
    <name type="common">Northern krill</name>
    <name type="synonym">Thysanopoda norvegica</name>
    <dbReference type="NCBI Taxonomy" id="48144"/>
    <lineage>
        <taxon>Eukaryota</taxon>
        <taxon>Metazoa</taxon>
        <taxon>Ecdysozoa</taxon>
        <taxon>Arthropoda</taxon>
        <taxon>Crustacea</taxon>
        <taxon>Multicrustacea</taxon>
        <taxon>Malacostraca</taxon>
        <taxon>Eumalacostraca</taxon>
        <taxon>Eucarida</taxon>
        <taxon>Euphausiacea</taxon>
        <taxon>Euphausiidae</taxon>
        <taxon>Meganyctiphanes</taxon>
    </lineage>
</organism>
<evidence type="ECO:0000313" key="2">
    <source>
        <dbReference type="Proteomes" id="UP001497623"/>
    </source>
</evidence>
<keyword evidence="2" id="KW-1185">Reference proteome</keyword>
<dbReference type="PANTHER" id="PTHR18841">
    <property type="entry name" value="VITELLINE MEMBRANE OUTER LAYER PROTEIN I-RELATED"/>
    <property type="match status" value="1"/>
</dbReference>
<dbReference type="Gene3D" id="2.100.10.20">
    <property type="entry name" value="Vitelline membrane outer layer protein I (VOMI)"/>
    <property type="match status" value="2"/>
</dbReference>
<evidence type="ECO:0000313" key="1">
    <source>
        <dbReference type="EMBL" id="CAL4164906.1"/>
    </source>
</evidence>
<gene>
    <name evidence="1" type="ORF">MNOR_LOCUS33192</name>
</gene>
<dbReference type="Proteomes" id="UP001497623">
    <property type="component" value="Unassembled WGS sequence"/>
</dbReference>
<dbReference type="AlphaFoldDB" id="A0AAV2S7F4"/>
<dbReference type="SUPFAM" id="SSF51092">
    <property type="entry name" value="Vitelline membrane outer protein-I (VMO-I)"/>
    <property type="match status" value="1"/>
</dbReference>
<proteinExistence type="predicted"/>
<dbReference type="InterPro" id="IPR005515">
    <property type="entry name" value="VOMI"/>
</dbReference>
<dbReference type="Pfam" id="PF03762">
    <property type="entry name" value="VOMI"/>
    <property type="match status" value="2"/>
</dbReference>
<feature type="non-terminal residue" evidence="1">
    <location>
        <position position="1"/>
    </location>
</feature>
<comment type="caution">
    <text evidence="1">The sequence shown here is derived from an EMBL/GenBank/DDBJ whole genome shotgun (WGS) entry which is preliminary data.</text>
</comment>
<sequence>FNENSATPINVDNPYLDHYTDALWGIKELCQKGHAFAFDMKYEQPGAIDQTAVNAMKLYCRDDSDGSLSGQLVSFEGKYGQYLGLRTCPNDNDKMTGFRLQVWPYQGTFGDDWAIDNVQIACTGNTTLDGMGNNVSEEEMKNEVRKFPARSISENMEVVDISIESKGLIHGEWTEWAFCSDSYYISGIQTMVGEGHPFSDDTGLTDMYLYCSTV</sequence>
<dbReference type="GO" id="GO:0005615">
    <property type="term" value="C:extracellular space"/>
    <property type="evidence" value="ECO:0007669"/>
    <property type="project" value="TreeGrafter"/>
</dbReference>
<protein>
    <submittedName>
        <fullName evidence="1">Uncharacterized protein</fullName>
    </submittedName>
</protein>